<dbReference type="PROSITE" id="PS51387">
    <property type="entry name" value="FAD_PCMH"/>
    <property type="match status" value="1"/>
</dbReference>
<dbReference type="GO" id="GO:0071949">
    <property type="term" value="F:FAD binding"/>
    <property type="evidence" value="ECO:0007669"/>
    <property type="project" value="InterPro"/>
</dbReference>
<dbReference type="InterPro" id="IPR036683">
    <property type="entry name" value="CO_DH_flav_C_dom_sf"/>
</dbReference>
<reference evidence="2 3" key="1">
    <citation type="submission" date="2016-10" db="EMBL/GenBank/DDBJ databases">
        <authorList>
            <person name="de Groot N.N."/>
        </authorList>
    </citation>
    <scope>NUCLEOTIDE SEQUENCE [LARGE SCALE GENOMIC DNA]</scope>
    <source>
        <strain evidence="2 3">DSM 19547</strain>
    </source>
</reference>
<name>A0A1I5RUA5_9RHOB</name>
<evidence type="ECO:0000313" key="3">
    <source>
        <dbReference type="Proteomes" id="UP000199356"/>
    </source>
</evidence>
<feature type="domain" description="FAD-binding PCMH-type" evidence="1">
    <location>
        <begin position="1"/>
        <end position="205"/>
    </location>
</feature>
<evidence type="ECO:0000259" key="1">
    <source>
        <dbReference type="PROSITE" id="PS51387"/>
    </source>
</evidence>
<dbReference type="InterPro" id="IPR002346">
    <property type="entry name" value="Mopterin_DH_FAD-bd"/>
</dbReference>
<dbReference type="InterPro" id="IPR005107">
    <property type="entry name" value="CO_DH_flav_C"/>
</dbReference>
<dbReference type="Gene3D" id="3.30.390.50">
    <property type="entry name" value="CO dehydrogenase flavoprotein, C-terminal domain"/>
    <property type="match status" value="1"/>
</dbReference>
<dbReference type="SMART" id="SM01092">
    <property type="entry name" value="CO_deh_flav_C"/>
    <property type="match status" value="1"/>
</dbReference>
<dbReference type="AlphaFoldDB" id="A0A1I5RUA5"/>
<dbReference type="Gene3D" id="3.30.465.10">
    <property type="match status" value="1"/>
</dbReference>
<dbReference type="PANTHER" id="PTHR42659">
    <property type="entry name" value="XANTHINE DEHYDROGENASE SUBUNIT C-RELATED"/>
    <property type="match status" value="1"/>
</dbReference>
<dbReference type="PANTHER" id="PTHR42659:SF1">
    <property type="entry name" value="OXIDOREDUCTASE"/>
    <property type="match status" value="1"/>
</dbReference>
<dbReference type="InterPro" id="IPR016169">
    <property type="entry name" value="FAD-bd_PCMH_sub2"/>
</dbReference>
<organism evidence="2 3">
    <name type="scientific">Tranquillimonas alkanivorans</name>
    <dbReference type="NCBI Taxonomy" id="441119"/>
    <lineage>
        <taxon>Bacteria</taxon>
        <taxon>Pseudomonadati</taxon>
        <taxon>Pseudomonadota</taxon>
        <taxon>Alphaproteobacteria</taxon>
        <taxon>Rhodobacterales</taxon>
        <taxon>Roseobacteraceae</taxon>
        <taxon>Tranquillimonas</taxon>
    </lineage>
</organism>
<dbReference type="RefSeq" id="WP_093422295.1">
    <property type="nucleotide sequence ID" value="NZ_FOXA01000009.1"/>
</dbReference>
<dbReference type="SUPFAM" id="SSF56176">
    <property type="entry name" value="FAD-binding/transporter-associated domain-like"/>
    <property type="match status" value="1"/>
</dbReference>
<dbReference type="GO" id="GO:0016491">
    <property type="term" value="F:oxidoreductase activity"/>
    <property type="evidence" value="ECO:0007669"/>
    <property type="project" value="InterPro"/>
</dbReference>
<keyword evidence="3" id="KW-1185">Reference proteome</keyword>
<dbReference type="InterPro" id="IPR051312">
    <property type="entry name" value="Diverse_Substr_Oxidored"/>
</dbReference>
<dbReference type="EMBL" id="FOXA01000009">
    <property type="protein sequence ID" value="SFP61977.1"/>
    <property type="molecule type" value="Genomic_DNA"/>
</dbReference>
<dbReference type="STRING" id="441119.SAMN04488047_10989"/>
<dbReference type="Pfam" id="PF03450">
    <property type="entry name" value="CO_deh_flav_C"/>
    <property type="match status" value="1"/>
</dbReference>
<dbReference type="SUPFAM" id="SSF55447">
    <property type="entry name" value="CO dehydrogenase flavoprotein C-terminal domain-like"/>
    <property type="match status" value="1"/>
</dbReference>
<sequence>MLTRLHTLAQASQADGEFRAGGTDLHDRLRSGVSDGPLVDIIGLPGLDGIDRQDDGCEIGALLSLDGLARNPDIVRDYPGLAQAAAGLATPQIRRAATVGGCLLQRTRCAYFRHPDLACTRKGDAACGGRKGVHDNGVIFDQGGCAHPHASSLGMALLAYDGRVRTTEREMSIADLYGGGSAHDRDHLLAPGELLTHVLLPPPAPGERAAYLRAISRAEAEWPIVESLVRLFVNNGTVTEARVAAGAVSQVPLRLHGVEAALVGRPAQAGTWGAAAARAGEGANPLPQAAWKVTMLERTVLTALEQAAAHETVQTQTAG</sequence>
<dbReference type="Pfam" id="PF00941">
    <property type="entry name" value="FAD_binding_5"/>
    <property type="match status" value="1"/>
</dbReference>
<dbReference type="InterPro" id="IPR036318">
    <property type="entry name" value="FAD-bd_PCMH-like_sf"/>
</dbReference>
<gene>
    <name evidence="2" type="ORF">SAMN04488047_10989</name>
</gene>
<accession>A0A1I5RUA5</accession>
<protein>
    <submittedName>
        <fullName evidence="2">Xanthine dehydrogenase YagS FAD-binding subunit</fullName>
    </submittedName>
</protein>
<dbReference type="OrthoDB" id="9814706at2"/>
<dbReference type="InterPro" id="IPR016166">
    <property type="entry name" value="FAD-bd_PCMH"/>
</dbReference>
<evidence type="ECO:0000313" key="2">
    <source>
        <dbReference type="EMBL" id="SFP61977.1"/>
    </source>
</evidence>
<dbReference type="Proteomes" id="UP000199356">
    <property type="component" value="Unassembled WGS sequence"/>
</dbReference>
<proteinExistence type="predicted"/>